<gene>
    <name evidence="2" type="ORF">CRG98_008866</name>
</gene>
<evidence type="ECO:0000256" key="1">
    <source>
        <dbReference type="SAM" id="Coils"/>
    </source>
</evidence>
<protein>
    <submittedName>
        <fullName evidence="2">Uncharacterized protein</fullName>
    </submittedName>
</protein>
<keyword evidence="3" id="KW-1185">Reference proteome</keyword>
<keyword evidence="1" id="KW-0175">Coiled coil</keyword>
<evidence type="ECO:0000313" key="3">
    <source>
        <dbReference type="Proteomes" id="UP000233551"/>
    </source>
</evidence>
<feature type="coiled-coil region" evidence="1">
    <location>
        <begin position="151"/>
        <end position="209"/>
    </location>
</feature>
<proteinExistence type="predicted"/>
<name>A0A2I0KQP0_PUNGR</name>
<evidence type="ECO:0000313" key="2">
    <source>
        <dbReference type="EMBL" id="PKI70633.1"/>
    </source>
</evidence>
<reference evidence="2 3" key="1">
    <citation type="submission" date="2017-11" db="EMBL/GenBank/DDBJ databases">
        <title>De-novo sequencing of pomegranate (Punica granatum L.) genome.</title>
        <authorList>
            <person name="Akparov Z."/>
            <person name="Amiraslanov A."/>
            <person name="Hajiyeva S."/>
            <person name="Abbasov M."/>
            <person name="Kaur K."/>
            <person name="Hamwieh A."/>
            <person name="Solovyev V."/>
            <person name="Salamov A."/>
            <person name="Braich B."/>
            <person name="Kosarev P."/>
            <person name="Mahmoud A."/>
            <person name="Hajiyev E."/>
            <person name="Babayeva S."/>
            <person name="Izzatullayeva V."/>
            <person name="Mammadov A."/>
            <person name="Mammadov A."/>
            <person name="Sharifova S."/>
            <person name="Ojaghi J."/>
            <person name="Eynullazada K."/>
            <person name="Bayramov B."/>
            <person name="Abdulazimova A."/>
            <person name="Shahmuradov I."/>
        </authorList>
    </citation>
    <scope>NUCLEOTIDE SEQUENCE [LARGE SCALE GENOMIC DNA]</scope>
    <source>
        <strain evidence="3">cv. AG2017</strain>
        <tissue evidence="2">Leaf</tissue>
    </source>
</reference>
<dbReference type="Proteomes" id="UP000233551">
    <property type="component" value="Unassembled WGS sequence"/>
</dbReference>
<accession>A0A2I0KQP0</accession>
<sequence>MGRSLESLWPHGCRMPYHHWASSHQPLKMHLVFSSRVIRQLGGLQDIPVDTDRSAYQLTWVEVSPSAVGRFTRVREVRQIWETRLSQNLYFPEFPTDEERAFSATSSYMARFYPQGLEPVHPPRALPAPRAPPAAIPQIESSVQAPMHMELQTIREERDRLRRELDDTRAELTYQRELQRELAQTRTHVESLNREIARLSATLDQARAKTRKVSHL</sequence>
<dbReference type="AlphaFoldDB" id="A0A2I0KQP0"/>
<comment type="caution">
    <text evidence="2">The sequence shown here is derived from an EMBL/GenBank/DDBJ whole genome shotgun (WGS) entry which is preliminary data.</text>
</comment>
<organism evidence="2 3">
    <name type="scientific">Punica granatum</name>
    <name type="common">Pomegranate</name>
    <dbReference type="NCBI Taxonomy" id="22663"/>
    <lineage>
        <taxon>Eukaryota</taxon>
        <taxon>Viridiplantae</taxon>
        <taxon>Streptophyta</taxon>
        <taxon>Embryophyta</taxon>
        <taxon>Tracheophyta</taxon>
        <taxon>Spermatophyta</taxon>
        <taxon>Magnoliopsida</taxon>
        <taxon>eudicotyledons</taxon>
        <taxon>Gunneridae</taxon>
        <taxon>Pentapetalae</taxon>
        <taxon>rosids</taxon>
        <taxon>malvids</taxon>
        <taxon>Myrtales</taxon>
        <taxon>Lythraceae</taxon>
        <taxon>Punica</taxon>
    </lineage>
</organism>
<dbReference type="EMBL" id="PGOL01000434">
    <property type="protein sequence ID" value="PKI70633.1"/>
    <property type="molecule type" value="Genomic_DNA"/>
</dbReference>